<name>A0A8J6HDU7_TENMO</name>
<feature type="domain" description="AMP-dependent synthetase/ligase" evidence="16">
    <location>
        <begin position="395"/>
        <end position="765"/>
    </location>
</feature>
<dbReference type="InterPro" id="IPR000873">
    <property type="entry name" value="AMP-dep_synth/lig_dom"/>
</dbReference>
<evidence type="ECO:0000256" key="4">
    <source>
        <dbReference type="ARBA" id="ARBA00007574"/>
    </source>
</evidence>
<accession>A0A8J6HDU7</accession>
<evidence type="ECO:0000256" key="7">
    <source>
        <dbReference type="ARBA" id="ARBA00022692"/>
    </source>
</evidence>
<evidence type="ECO:0000256" key="11">
    <source>
        <dbReference type="ARBA" id="ARBA00023140"/>
    </source>
</evidence>
<keyword evidence="6" id="KW-0963">Cytoplasm</keyword>
<feature type="transmembrane region" description="Helical" evidence="15">
    <location>
        <begin position="90"/>
        <end position="113"/>
    </location>
</feature>
<dbReference type="GO" id="GO:0005856">
    <property type="term" value="C:cytoskeleton"/>
    <property type="evidence" value="ECO:0007669"/>
    <property type="project" value="UniProtKB-SubCell"/>
</dbReference>
<dbReference type="SUPFAM" id="SSF56801">
    <property type="entry name" value="Acetyl-CoA synthetase-like"/>
    <property type="match status" value="1"/>
</dbReference>
<evidence type="ECO:0000259" key="16">
    <source>
        <dbReference type="Pfam" id="PF00501"/>
    </source>
</evidence>
<keyword evidence="12" id="KW-1015">Disulfide bond</keyword>
<proteinExistence type="inferred from homology"/>
<dbReference type="InterPro" id="IPR006875">
    <property type="entry name" value="Sarcoglycan"/>
</dbReference>
<dbReference type="PROSITE" id="PS00455">
    <property type="entry name" value="AMP_BINDING"/>
    <property type="match status" value="1"/>
</dbReference>
<evidence type="ECO:0000256" key="13">
    <source>
        <dbReference type="ARBA" id="ARBA00023180"/>
    </source>
</evidence>
<gene>
    <name evidence="17" type="ORF">GEV33_010091</name>
</gene>
<evidence type="ECO:0000256" key="8">
    <source>
        <dbReference type="ARBA" id="ARBA00022968"/>
    </source>
</evidence>
<dbReference type="GO" id="GO:0004467">
    <property type="term" value="F:long-chain fatty acid-CoA ligase activity"/>
    <property type="evidence" value="ECO:0007669"/>
    <property type="project" value="TreeGrafter"/>
</dbReference>
<dbReference type="InterPro" id="IPR020845">
    <property type="entry name" value="AMP-binding_CS"/>
</dbReference>
<keyword evidence="13" id="KW-0325">Glycoprotein</keyword>
<dbReference type="Gene3D" id="3.40.50.12780">
    <property type="entry name" value="N-terminal domain of ligase-like"/>
    <property type="match status" value="1"/>
</dbReference>
<keyword evidence="11" id="KW-0576">Peroxisome</keyword>
<keyword evidence="7 15" id="KW-0812">Transmembrane</keyword>
<keyword evidence="9 15" id="KW-1133">Transmembrane helix</keyword>
<evidence type="ECO:0000256" key="2">
    <source>
        <dbReference type="ARBA" id="ARBA00004274"/>
    </source>
</evidence>
<dbReference type="Pfam" id="PF04790">
    <property type="entry name" value="Sarcoglycan_1"/>
    <property type="match status" value="2"/>
</dbReference>
<evidence type="ECO:0000256" key="15">
    <source>
        <dbReference type="SAM" id="Phobius"/>
    </source>
</evidence>
<evidence type="ECO:0000313" key="17">
    <source>
        <dbReference type="EMBL" id="KAH0812701.1"/>
    </source>
</evidence>
<evidence type="ECO:0000256" key="1">
    <source>
        <dbReference type="ARBA" id="ARBA00004245"/>
    </source>
</evidence>
<dbReference type="GO" id="GO:0046949">
    <property type="term" value="P:fatty-acyl-CoA biosynthetic process"/>
    <property type="evidence" value="ECO:0007669"/>
    <property type="project" value="TreeGrafter"/>
</dbReference>
<dbReference type="Proteomes" id="UP000719412">
    <property type="component" value="Unassembled WGS sequence"/>
</dbReference>
<dbReference type="GO" id="GO:0005777">
    <property type="term" value="C:peroxisome"/>
    <property type="evidence" value="ECO:0007669"/>
    <property type="project" value="UniProtKB-SubCell"/>
</dbReference>
<evidence type="ECO:0000256" key="5">
    <source>
        <dbReference type="ARBA" id="ARBA00022475"/>
    </source>
</evidence>
<keyword evidence="10 15" id="KW-0472">Membrane</keyword>
<comment type="caution">
    <text evidence="17">The sequence shown here is derived from an EMBL/GenBank/DDBJ whole genome shotgun (WGS) entry which is preliminary data.</text>
</comment>
<organism evidence="17 18">
    <name type="scientific">Tenebrio molitor</name>
    <name type="common">Yellow mealworm beetle</name>
    <dbReference type="NCBI Taxonomy" id="7067"/>
    <lineage>
        <taxon>Eukaryota</taxon>
        <taxon>Metazoa</taxon>
        <taxon>Ecdysozoa</taxon>
        <taxon>Arthropoda</taxon>
        <taxon>Hexapoda</taxon>
        <taxon>Insecta</taxon>
        <taxon>Pterygota</taxon>
        <taxon>Neoptera</taxon>
        <taxon>Endopterygota</taxon>
        <taxon>Coleoptera</taxon>
        <taxon>Polyphaga</taxon>
        <taxon>Cucujiformia</taxon>
        <taxon>Tenebrionidae</taxon>
        <taxon>Tenebrio</taxon>
    </lineage>
</organism>
<evidence type="ECO:0000256" key="6">
    <source>
        <dbReference type="ARBA" id="ARBA00022490"/>
    </source>
</evidence>
<evidence type="ECO:0000256" key="14">
    <source>
        <dbReference type="ARBA" id="ARBA00023212"/>
    </source>
</evidence>
<evidence type="ECO:0000256" key="12">
    <source>
        <dbReference type="ARBA" id="ARBA00023157"/>
    </source>
</evidence>
<dbReference type="PANTHER" id="PTHR24096">
    <property type="entry name" value="LONG-CHAIN-FATTY-ACID--COA LIGASE"/>
    <property type="match status" value="1"/>
</dbReference>
<keyword evidence="8" id="KW-0735">Signal-anchor</keyword>
<dbReference type="GO" id="GO:0016012">
    <property type="term" value="C:sarcoglycan complex"/>
    <property type="evidence" value="ECO:0007669"/>
    <property type="project" value="InterPro"/>
</dbReference>
<sequence>MINVPIFPTKTDRTGYRRDPVIFPTADKFPFFTRAEPPSAVDTLTGFRMKTSEAAASDPPDTGGHGSDPSDGFGGRYNFRIGIYGWRKRCLYILILVLLVMVIVNLALTLWVLKVMEFSSEMPSKLRNLLHSRPSSNVISANMEGMGQLKIVSGGLRLEGKAFVLDTLIASSIKSRTGQPIIVESSRNLTLSSRSKNGLLNNMIFLGNDRFECLANNFKVMDDRGVVLFSADNREVVVGSESLRVAGEGGAAFSGSVQTTLVRAEPGNDLRLESPTRSLELHGPQGVHLESRGGKIKIVSLNDISFKSEVGSVRLEASSVVMPMLPTAIPTSKPAPNKNEIFQLCVCNNGRLFLVPSHLHCAAEDDDRICRTDCIISAKGDQVQIPKISLHEFMWRNLERWPDKTATVCFESQRSYTYHQLYKKSSSITRFLRDGVRLRKQETVGVVLPNIPEYPIVLLGAAQAGLRITTCNPNYTPDEIKRQLLDSESRIVFTSRDLLPFVRQATDVPIVEISDRNDVTAGAISFHEVASGEGYEPVSDVNVDDVIFLPYSSGTTGLPKGVQLTHYNVVANLCQITAPHFGLIRSGHEQDVIPGFLPFFHIYGLVVVLLQALVQGAKVVVMPKFTSDNFIKLLKNYKTDVLFGIPLVVIMANNHPAIKREDLMSIRTLMSGAAPLGASDVELFRSKTKNKINIIQGYGMTETSPVTVIQSNSLENGIKIGGSGFLVPNTEAKIIPVDGSSKLGLGPNQSGELVIKGPQVMAGYYNNPEANSDIFLEEGWLKTGDIAHYDEHEHFYCRQLNSRRS</sequence>
<keyword evidence="5" id="KW-1003">Cell membrane</keyword>
<evidence type="ECO:0000313" key="18">
    <source>
        <dbReference type="Proteomes" id="UP000719412"/>
    </source>
</evidence>
<evidence type="ECO:0000256" key="9">
    <source>
        <dbReference type="ARBA" id="ARBA00022989"/>
    </source>
</evidence>
<dbReference type="Pfam" id="PF00501">
    <property type="entry name" value="AMP-binding"/>
    <property type="match status" value="1"/>
</dbReference>
<dbReference type="GO" id="GO:0042383">
    <property type="term" value="C:sarcolemma"/>
    <property type="evidence" value="ECO:0007669"/>
    <property type="project" value="UniProtKB-SubCell"/>
</dbReference>
<evidence type="ECO:0000256" key="10">
    <source>
        <dbReference type="ARBA" id="ARBA00023136"/>
    </source>
</evidence>
<dbReference type="InterPro" id="IPR042099">
    <property type="entry name" value="ANL_N_sf"/>
</dbReference>
<comment type="similarity">
    <text evidence="4">Belongs to the sarcoglycan beta/delta/gamma/zeta family.</text>
</comment>
<reference evidence="17" key="2">
    <citation type="submission" date="2021-08" db="EMBL/GenBank/DDBJ databases">
        <authorList>
            <person name="Eriksson T."/>
        </authorList>
    </citation>
    <scope>NUCLEOTIDE SEQUENCE</scope>
    <source>
        <strain evidence="17">Stoneville</strain>
        <tissue evidence="17">Whole head</tissue>
    </source>
</reference>
<keyword evidence="18" id="KW-1185">Reference proteome</keyword>
<protein>
    <recommendedName>
        <fullName evidence="16">AMP-dependent synthetase/ligase domain-containing protein</fullName>
    </recommendedName>
</protein>
<dbReference type="PANTHER" id="PTHR24096:SF422">
    <property type="entry name" value="BCDNA.GH02901"/>
    <property type="match status" value="1"/>
</dbReference>
<dbReference type="EMBL" id="JABDTM020025845">
    <property type="protein sequence ID" value="KAH0812701.1"/>
    <property type="molecule type" value="Genomic_DNA"/>
</dbReference>
<dbReference type="AlphaFoldDB" id="A0A8J6HDU7"/>
<keyword evidence="14" id="KW-0206">Cytoskeleton</keyword>
<evidence type="ECO:0000256" key="3">
    <source>
        <dbReference type="ARBA" id="ARBA00004275"/>
    </source>
</evidence>
<comment type="subcellular location">
    <subcellularLocation>
        <location evidence="2">Cell membrane</location>
        <location evidence="2">Sarcolemma</location>
        <topology evidence="2">Single-pass type II membrane protein</topology>
    </subcellularLocation>
    <subcellularLocation>
        <location evidence="1">Cytoplasm</location>
        <location evidence="1">Cytoskeleton</location>
    </subcellularLocation>
    <subcellularLocation>
        <location evidence="3">Peroxisome</location>
    </subcellularLocation>
</comment>
<reference evidence="17" key="1">
    <citation type="journal article" date="2020" name="J Insects Food Feed">
        <title>The yellow mealworm (Tenebrio molitor) genome: a resource for the emerging insects as food and feed industry.</title>
        <authorList>
            <person name="Eriksson T."/>
            <person name="Andere A."/>
            <person name="Kelstrup H."/>
            <person name="Emery V."/>
            <person name="Picard C."/>
        </authorList>
    </citation>
    <scope>NUCLEOTIDE SEQUENCE</scope>
    <source>
        <strain evidence="17">Stoneville</strain>
        <tissue evidence="17">Whole head</tissue>
    </source>
</reference>